<dbReference type="InterPro" id="IPR013785">
    <property type="entry name" value="Aldolase_TIM"/>
</dbReference>
<dbReference type="EC" id="3.2.1.35" evidence="10"/>
<dbReference type="AlphaFoldDB" id="A0A8C4XIG8"/>
<feature type="active site" description="Proton donor" evidence="7">
    <location>
        <position position="148"/>
    </location>
</feature>
<feature type="disulfide bond" evidence="9">
    <location>
        <begin position="61"/>
        <end position="342"/>
    </location>
</feature>
<dbReference type="GlyCosmos" id="A0A8C4XIG8">
    <property type="glycosylation" value="1 site, No reported glycans"/>
</dbReference>
<dbReference type="GO" id="GO:0004415">
    <property type="term" value="F:hyalurononglucosaminidase activity"/>
    <property type="evidence" value="ECO:0007669"/>
    <property type="project" value="UniProtKB-UniRule"/>
</dbReference>
<dbReference type="InterPro" id="IPR018155">
    <property type="entry name" value="Hyaluronidase"/>
</dbReference>
<evidence type="ECO:0000313" key="11">
    <source>
        <dbReference type="Ensembl" id="ENSECRP00000033306.1"/>
    </source>
</evidence>
<evidence type="ECO:0000256" key="2">
    <source>
        <dbReference type="ARBA" id="ARBA00008871"/>
    </source>
</evidence>
<keyword evidence="12" id="KW-1185">Reference proteome</keyword>
<dbReference type="SUPFAM" id="SSF51445">
    <property type="entry name" value="(Trans)glycosidases"/>
    <property type="match status" value="1"/>
</dbReference>
<sequence length="468" mass="53200">MCFCFCPFVGAGVLAKVLIGFCIFTQTPVLADKSPAEAPASPPIVHHNPFSVIWNMPTAKCQEQYGIDFDLSQFDIVENRRERFQGQNMTIFYRNKLGLYPFIRKGGRFVNGGVPQEAPLEKHLVLAEMQIEQLLASDFSGLAVIDWEEWRPLWVRNWGRMKKYQRRSEALVRRNQSQEEFENGAMALMSRTLGLATQLRPSGLWGYYKFPDCYNYNWKKVDNYTGHCHPKDTERNNCLAWLWHKSKALYPSIYLTRPLGSSERGAMYVYYRVKEAMRIAAAFPSASGSLPVLAYARVTFAHTLQYLSRMDLEHTIGESASLGAAGVVLWGDLGFARSKHECRALRDYVHTLLGGYIVNVTTAARLCSGRLCHANGRCARRHDGSSARLHLSPRSFKIVDSGWTSPRAVGDLDQQDMAQLWSSFRCVCYRGWTGEQCERSVAGRFKESKMYSRLRQPFPLKLLHAGTS</sequence>
<dbReference type="PIRSF" id="PIRSF038193">
    <property type="entry name" value="Hyaluronidase"/>
    <property type="match status" value="1"/>
</dbReference>
<dbReference type="PRINTS" id="PR00846">
    <property type="entry name" value="GLHYDRLASE56"/>
</dbReference>
<reference evidence="11" key="1">
    <citation type="submission" date="2021-06" db="EMBL/GenBank/DDBJ databases">
        <authorList>
            <consortium name="Wellcome Sanger Institute Data Sharing"/>
        </authorList>
    </citation>
    <scope>NUCLEOTIDE SEQUENCE [LARGE SCALE GENOMIC DNA]</scope>
</reference>
<gene>
    <name evidence="11" type="primary">HYAL3</name>
    <name evidence="11" type="synonym">hyal3</name>
</gene>
<organism evidence="11 12">
    <name type="scientific">Erpetoichthys calabaricus</name>
    <name type="common">Rope fish</name>
    <name type="synonym">Calamoichthys calabaricus</name>
    <dbReference type="NCBI Taxonomy" id="27687"/>
    <lineage>
        <taxon>Eukaryota</taxon>
        <taxon>Metazoa</taxon>
        <taxon>Chordata</taxon>
        <taxon>Craniata</taxon>
        <taxon>Vertebrata</taxon>
        <taxon>Euteleostomi</taxon>
        <taxon>Actinopterygii</taxon>
        <taxon>Polypteriformes</taxon>
        <taxon>Polypteridae</taxon>
        <taxon>Erpetoichthys</taxon>
    </lineage>
</organism>
<dbReference type="GO" id="GO:0001669">
    <property type="term" value="C:acrosomal vesicle"/>
    <property type="evidence" value="ECO:0007669"/>
    <property type="project" value="TreeGrafter"/>
</dbReference>
<evidence type="ECO:0000256" key="4">
    <source>
        <dbReference type="ARBA" id="ARBA00023157"/>
    </source>
</evidence>
<dbReference type="PANTHER" id="PTHR11769:SF19">
    <property type="entry name" value="HYALURONIDASE-3"/>
    <property type="match status" value="1"/>
</dbReference>
<dbReference type="Pfam" id="PF01630">
    <property type="entry name" value="Glyco_hydro_56"/>
    <property type="match status" value="1"/>
</dbReference>
<dbReference type="Gene3D" id="3.20.20.70">
    <property type="entry name" value="Aldolase class I"/>
    <property type="match status" value="1"/>
</dbReference>
<protein>
    <recommendedName>
        <fullName evidence="10">Hyaluronidase</fullName>
        <ecNumber evidence="10">3.2.1.35</ecNumber>
    </recommendedName>
</protein>
<reference evidence="11" key="2">
    <citation type="submission" date="2025-08" db="UniProtKB">
        <authorList>
            <consortium name="Ensembl"/>
        </authorList>
    </citation>
    <scope>IDENTIFICATION</scope>
</reference>
<feature type="disulfide bond" evidence="9">
    <location>
        <begin position="213"/>
        <end position="228"/>
    </location>
</feature>
<evidence type="ECO:0000256" key="9">
    <source>
        <dbReference type="PIRSR" id="PIRSR038193-3"/>
    </source>
</evidence>
<evidence type="ECO:0000256" key="7">
    <source>
        <dbReference type="PIRSR" id="PIRSR038193-1"/>
    </source>
</evidence>
<feature type="glycosylation site" description="N-linked (GlcNAc...) asparagine" evidence="8">
    <location>
        <position position="359"/>
    </location>
</feature>
<dbReference type="PANTHER" id="PTHR11769">
    <property type="entry name" value="HYALURONIDASE"/>
    <property type="match status" value="1"/>
</dbReference>
<accession>A0A8C4XIG8</accession>
<evidence type="ECO:0000256" key="5">
    <source>
        <dbReference type="ARBA" id="ARBA00023295"/>
    </source>
</evidence>
<feature type="disulfide bond" evidence="9">
    <location>
        <begin position="372"/>
        <end position="426"/>
    </location>
</feature>
<dbReference type="FunFam" id="3.20.20.70:FF:000065">
    <property type="entry name" value="Hyaluronidase"/>
    <property type="match status" value="1"/>
</dbReference>
<comment type="similarity">
    <text evidence="2 6 10">Belongs to the glycosyl hydrolase 56 family.</text>
</comment>
<proteinExistence type="inferred from homology"/>
<dbReference type="GO" id="GO:0030214">
    <property type="term" value="P:hyaluronan catabolic process"/>
    <property type="evidence" value="ECO:0007669"/>
    <property type="project" value="TreeGrafter"/>
</dbReference>
<evidence type="ECO:0000256" key="6">
    <source>
        <dbReference type="PIRNR" id="PIRNR038193"/>
    </source>
</evidence>
<evidence type="ECO:0000256" key="1">
    <source>
        <dbReference type="ARBA" id="ARBA00000251"/>
    </source>
</evidence>
<dbReference type="GeneTree" id="ENSGT01020000230364"/>
<keyword evidence="4 9" id="KW-1015">Disulfide bond</keyword>
<keyword evidence="5 10" id="KW-0326">Glycosidase</keyword>
<dbReference type="InterPro" id="IPR017853">
    <property type="entry name" value="GH"/>
</dbReference>
<dbReference type="GO" id="GO:0005975">
    <property type="term" value="P:carbohydrate metabolic process"/>
    <property type="evidence" value="ECO:0007669"/>
    <property type="project" value="UniProtKB-UniRule"/>
</dbReference>
<feature type="disulfide bond" evidence="9">
    <location>
        <begin position="428"/>
        <end position="437"/>
    </location>
</feature>
<reference evidence="11" key="3">
    <citation type="submission" date="2025-09" db="UniProtKB">
        <authorList>
            <consortium name="Ensembl"/>
        </authorList>
    </citation>
    <scope>IDENTIFICATION</scope>
</reference>
<name>A0A8C4XIG8_ERPCA</name>
<dbReference type="Proteomes" id="UP000694620">
    <property type="component" value="Chromosome 18"/>
</dbReference>
<keyword evidence="3 10" id="KW-0378">Hydrolase</keyword>
<feature type="disulfide bond" evidence="9">
    <location>
        <begin position="367"/>
        <end position="378"/>
    </location>
</feature>
<evidence type="ECO:0000313" key="12">
    <source>
        <dbReference type="Proteomes" id="UP000694620"/>
    </source>
</evidence>
<comment type="catalytic activity">
    <reaction evidence="1 10">
        <text>Random hydrolysis of (1-&gt;4)-linkages between N-acetyl-beta-D-glucosamine and D-glucuronate residues in hyaluronate.</text>
        <dbReference type="EC" id="3.2.1.35"/>
    </reaction>
</comment>
<evidence type="ECO:0000256" key="8">
    <source>
        <dbReference type="PIRSR" id="PIRSR038193-2"/>
    </source>
</evidence>
<evidence type="ECO:0000256" key="10">
    <source>
        <dbReference type="RuleBase" id="RU610713"/>
    </source>
</evidence>
<evidence type="ECO:0000256" key="3">
    <source>
        <dbReference type="ARBA" id="ARBA00022801"/>
    </source>
</evidence>
<dbReference type="Ensembl" id="ENSECRT00000034034.1">
    <property type="protein sequence ID" value="ENSECRP00000033306.1"/>
    <property type="gene ID" value="ENSECRG00000022427.1"/>
</dbReference>